<keyword evidence="1" id="KW-0614">Plasmid</keyword>
<dbReference type="RefSeq" id="WP_309573932.1">
    <property type="nucleotide sequence ID" value="NZ_CP119876.1"/>
</dbReference>
<evidence type="ECO:0000313" key="2">
    <source>
        <dbReference type="Proteomes" id="UP001260090"/>
    </source>
</evidence>
<organism evidence="1 2">
    <name type="scientific">Bacillus tropicus</name>
    <dbReference type="NCBI Taxonomy" id="2026188"/>
    <lineage>
        <taxon>Bacteria</taxon>
        <taxon>Bacillati</taxon>
        <taxon>Bacillota</taxon>
        <taxon>Bacilli</taxon>
        <taxon>Bacillales</taxon>
        <taxon>Bacillaceae</taxon>
        <taxon>Bacillus</taxon>
        <taxon>Bacillus cereus group</taxon>
    </lineage>
</organism>
<dbReference type="AlphaFoldDB" id="A0ABD7ZZC5"/>
<proteinExistence type="predicted"/>
<dbReference type="GeneID" id="93011109"/>
<geneLocation type="plasmid" evidence="1 2">
    <name>unnamed</name>
</geneLocation>
<accession>A0ABD7ZZC5</accession>
<gene>
    <name evidence="1" type="ORF">P3F89_27345</name>
</gene>
<protein>
    <submittedName>
        <fullName evidence="1">Uncharacterized protein</fullName>
    </submittedName>
</protein>
<evidence type="ECO:0000313" key="1">
    <source>
        <dbReference type="EMBL" id="WMY18238.1"/>
    </source>
</evidence>
<dbReference type="Proteomes" id="UP001260090">
    <property type="component" value="Plasmid unnamed"/>
</dbReference>
<sequence>MSRQELAKELTVAFLQSKPGSIHSIDDAVLVYEKFFEAVNRSNSVGEFGYIEPDNFIRNTEE</sequence>
<dbReference type="EMBL" id="CP119876">
    <property type="protein sequence ID" value="WMY18238.1"/>
    <property type="molecule type" value="Genomic_DNA"/>
</dbReference>
<name>A0ABD7ZZC5_9BACI</name>
<reference evidence="1 2" key="1">
    <citation type="submission" date="2023-03" db="EMBL/GenBank/DDBJ databases">
        <title>Plant growth-promoting bacteria for biocontrol of bacterial wilt in tomato.</title>
        <authorList>
            <person name="Song J."/>
            <person name="Jin Y.J."/>
        </authorList>
    </citation>
    <scope>NUCLEOTIDE SEQUENCE [LARGE SCALE GENOMIC DNA]</scope>
    <source>
        <strain evidence="1 2">T36S-23</strain>
        <plasmid evidence="1 2">unnamed</plasmid>
    </source>
</reference>